<feature type="region of interest" description="Disordered" evidence="1">
    <location>
        <begin position="53"/>
        <end position="72"/>
    </location>
</feature>
<evidence type="ECO:0000256" key="2">
    <source>
        <dbReference type="SAM" id="Phobius"/>
    </source>
</evidence>
<dbReference type="AlphaFoldDB" id="A0A5C3QSC7"/>
<sequence length="442" mass="51264">MAYIPQRRRWLLVLLTCCIISVLYVSHDLYFSRGYWAKSPELISLDPLDTHVPSQSNHTNTNTNSTNTTTISTPHSQRTLIVSAMFPLEKSKHPSSDYVIWLHNFFLITTPIYIFLPTSLASLLPSSLPPHMTVNSTYDSVFDLPIMHGMKVAYQENWELDREKGRHGPELYAIWNSKAWLLDEGAKNANGGQWDSIFWVDAGSFRTEHSYRAWPAAERIEEIWRRWKGLGEERVFFPIFDTPKSKNREWREEDGPVDEDISIASFFGGSPSAIRWYASAFYAYHAHYLSLPTPLFIGKDQSIINSLFLLFPTRFISVFHNDPHSSARIPPSSILSHRYWRDVWKSTFSAFSPSRALGKCSDEWYYYQYFFAGEEERKEMGDRWLGDTDGWDRWPLGKGGERREEDRCRLTGTVAMEEVLRREDVFGADWRAPEHSLDLGSK</sequence>
<keyword evidence="2" id="KW-1133">Transmembrane helix</keyword>
<proteinExistence type="predicted"/>
<accession>A0A5C3QSC7</accession>
<dbReference type="OrthoDB" id="411632at2759"/>
<name>A0A5C3QSC7_9AGAR</name>
<keyword evidence="2" id="KW-0812">Transmembrane</keyword>
<keyword evidence="4" id="KW-1185">Reference proteome</keyword>
<dbReference type="STRING" id="1884261.A0A5C3QSC7"/>
<evidence type="ECO:0000313" key="4">
    <source>
        <dbReference type="Proteomes" id="UP000305067"/>
    </source>
</evidence>
<feature type="transmembrane region" description="Helical" evidence="2">
    <location>
        <begin position="12"/>
        <end position="31"/>
    </location>
</feature>
<keyword evidence="2" id="KW-0472">Membrane</keyword>
<feature type="transmembrane region" description="Helical" evidence="2">
    <location>
        <begin position="98"/>
        <end position="116"/>
    </location>
</feature>
<dbReference type="Proteomes" id="UP000305067">
    <property type="component" value="Unassembled WGS sequence"/>
</dbReference>
<dbReference type="EMBL" id="ML178821">
    <property type="protein sequence ID" value="TFL03179.1"/>
    <property type="molecule type" value="Genomic_DNA"/>
</dbReference>
<reference evidence="3 4" key="1">
    <citation type="journal article" date="2019" name="Nat. Ecol. Evol.">
        <title>Megaphylogeny resolves global patterns of mushroom evolution.</title>
        <authorList>
            <person name="Varga T."/>
            <person name="Krizsan K."/>
            <person name="Foldi C."/>
            <person name="Dima B."/>
            <person name="Sanchez-Garcia M."/>
            <person name="Sanchez-Ramirez S."/>
            <person name="Szollosi G.J."/>
            <person name="Szarkandi J.G."/>
            <person name="Papp V."/>
            <person name="Albert L."/>
            <person name="Andreopoulos W."/>
            <person name="Angelini C."/>
            <person name="Antonin V."/>
            <person name="Barry K.W."/>
            <person name="Bougher N.L."/>
            <person name="Buchanan P."/>
            <person name="Buyck B."/>
            <person name="Bense V."/>
            <person name="Catcheside P."/>
            <person name="Chovatia M."/>
            <person name="Cooper J."/>
            <person name="Damon W."/>
            <person name="Desjardin D."/>
            <person name="Finy P."/>
            <person name="Geml J."/>
            <person name="Haridas S."/>
            <person name="Hughes K."/>
            <person name="Justo A."/>
            <person name="Karasinski D."/>
            <person name="Kautmanova I."/>
            <person name="Kiss B."/>
            <person name="Kocsube S."/>
            <person name="Kotiranta H."/>
            <person name="LaButti K.M."/>
            <person name="Lechner B.E."/>
            <person name="Liimatainen K."/>
            <person name="Lipzen A."/>
            <person name="Lukacs Z."/>
            <person name="Mihaltcheva S."/>
            <person name="Morgado L.N."/>
            <person name="Niskanen T."/>
            <person name="Noordeloos M.E."/>
            <person name="Ohm R.A."/>
            <person name="Ortiz-Santana B."/>
            <person name="Ovrebo C."/>
            <person name="Racz N."/>
            <person name="Riley R."/>
            <person name="Savchenko A."/>
            <person name="Shiryaev A."/>
            <person name="Soop K."/>
            <person name="Spirin V."/>
            <person name="Szebenyi C."/>
            <person name="Tomsovsky M."/>
            <person name="Tulloss R.E."/>
            <person name="Uehling J."/>
            <person name="Grigoriev I.V."/>
            <person name="Vagvolgyi C."/>
            <person name="Papp T."/>
            <person name="Martin F.M."/>
            <person name="Miettinen O."/>
            <person name="Hibbett D.S."/>
            <person name="Nagy L.G."/>
        </authorList>
    </citation>
    <scope>NUCLEOTIDE SEQUENCE [LARGE SCALE GENOMIC DNA]</scope>
    <source>
        <strain evidence="3 4">CBS 309.79</strain>
    </source>
</reference>
<evidence type="ECO:0000256" key="1">
    <source>
        <dbReference type="SAM" id="MobiDB-lite"/>
    </source>
</evidence>
<gene>
    <name evidence="3" type="ORF">BDV98DRAFT_565516</name>
</gene>
<organism evidence="3 4">
    <name type="scientific">Pterulicium gracile</name>
    <dbReference type="NCBI Taxonomy" id="1884261"/>
    <lineage>
        <taxon>Eukaryota</taxon>
        <taxon>Fungi</taxon>
        <taxon>Dikarya</taxon>
        <taxon>Basidiomycota</taxon>
        <taxon>Agaricomycotina</taxon>
        <taxon>Agaricomycetes</taxon>
        <taxon>Agaricomycetidae</taxon>
        <taxon>Agaricales</taxon>
        <taxon>Pleurotineae</taxon>
        <taxon>Pterulaceae</taxon>
        <taxon>Pterulicium</taxon>
    </lineage>
</organism>
<evidence type="ECO:0000313" key="3">
    <source>
        <dbReference type="EMBL" id="TFL03179.1"/>
    </source>
</evidence>
<protein>
    <submittedName>
        <fullName evidence="3">Uncharacterized protein</fullName>
    </submittedName>
</protein>